<evidence type="ECO:0000313" key="1">
    <source>
        <dbReference type="EMBL" id="UOP04992.1"/>
    </source>
</evidence>
<organism evidence="1 2">
    <name type="scientific">Conchiformibius kuhniae</name>
    <dbReference type="NCBI Taxonomy" id="211502"/>
    <lineage>
        <taxon>Bacteria</taxon>
        <taxon>Pseudomonadati</taxon>
        <taxon>Pseudomonadota</taxon>
        <taxon>Betaproteobacteria</taxon>
        <taxon>Neisseriales</taxon>
        <taxon>Neisseriaceae</taxon>
        <taxon>Conchiformibius</taxon>
    </lineage>
</organism>
<accession>A0A8T9MXR6</accession>
<name>A0A8T9MXR6_9NEIS</name>
<dbReference type="EMBL" id="CP091521">
    <property type="protein sequence ID" value="UOP04992.1"/>
    <property type="molecule type" value="Genomic_DNA"/>
</dbReference>
<protein>
    <submittedName>
        <fullName evidence="1">Uncharacterized protein</fullName>
    </submittedName>
</protein>
<proteinExistence type="predicted"/>
<evidence type="ECO:0000313" key="2">
    <source>
        <dbReference type="Proteomes" id="UP000831534"/>
    </source>
</evidence>
<dbReference type="AlphaFoldDB" id="A0A8T9MXR6"/>
<gene>
    <name evidence="1" type="ORF">LVJ77_01280</name>
</gene>
<reference evidence="1" key="2">
    <citation type="journal article" date="2022" name="Res Sq">
        <title>Evolution of multicellular longitudinally dividing oral cavity symbionts (Neisseriaceae).</title>
        <authorList>
            <person name="Nyongesa S."/>
            <person name="Weber P."/>
            <person name="Bernet E."/>
            <person name="Pullido F."/>
            <person name="Nieckarz M."/>
            <person name="Delaby M."/>
            <person name="Nieves C."/>
            <person name="Viehboeck T."/>
            <person name="Krause N."/>
            <person name="Rivera-Millot A."/>
            <person name="Nakamura A."/>
            <person name="Vischer N."/>
            <person name="VanNieuwenhze M."/>
            <person name="Brun Y."/>
            <person name="Cava F."/>
            <person name="Bulgheresi S."/>
            <person name="Veyrier F."/>
        </authorList>
    </citation>
    <scope>NUCLEOTIDE SEQUENCE</scope>
    <source>
        <strain evidence="1">17694</strain>
    </source>
</reference>
<keyword evidence="2" id="KW-1185">Reference proteome</keyword>
<dbReference type="Proteomes" id="UP000831534">
    <property type="component" value="Chromosome"/>
</dbReference>
<reference evidence="1" key="1">
    <citation type="submission" date="2021-12" db="EMBL/GenBank/DDBJ databases">
        <authorList>
            <person name="Veyrier F.J."/>
        </authorList>
    </citation>
    <scope>NUCLEOTIDE SEQUENCE</scope>
    <source>
        <strain evidence="1">17694</strain>
    </source>
</reference>
<sequence>MYHFKASRSFFHAQAVLIQHGDVVLGNGVALLRQRFEQFEGSKVVAAFARLCRLLQHGFAFGSGAGCLGGTRCRQGCAD</sequence>